<evidence type="ECO:0000256" key="7">
    <source>
        <dbReference type="PROSITE-ProRule" id="PRU01091"/>
    </source>
</evidence>
<keyword evidence="3" id="KW-0805">Transcription regulation</keyword>
<evidence type="ECO:0000259" key="9">
    <source>
        <dbReference type="PROSITE" id="PS51755"/>
    </source>
</evidence>
<evidence type="ECO:0000313" key="10">
    <source>
        <dbReference type="EMBL" id="MBJ7608909.1"/>
    </source>
</evidence>
<accession>A0A934KEC8</accession>
<dbReference type="CDD" id="cd00383">
    <property type="entry name" value="trans_reg_C"/>
    <property type="match status" value="1"/>
</dbReference>
<dbReference type="PROSITE" id="PS51755">
    <property type="entry name" value="OMPR_PHOB"/>
    <property type="match status" value="1"/>
</dbReference>
<dbReference type="GO" id="GO:0032993">
    <property type="term" value="C:protein-DNA complex"/>
    <property type="evidence" value="ECO:0007669"/>
    <property type="project" value="TreeGrafter"/>
</dbReference>
<comment type="caution">
    <text evidence="10">The sequence shown here is derived from an EMBL/GenBank/DDBJ whole genome shotgun (WGS) entry which is preliminary data.</text>
</comment>
<dbReference type="FunFam" id="3.40.50.2300:FF:000001">
    <property type="entry name" value="DNA-binding response regulator PhoB"/>
    <property type="match status" value="1"/>
</dbReference>
<dbReference type="GO" id="GO:0000156">
    <property type="term" value="F:phosphorelay response regulator activity"/>
    <property type="evidence" value="ECO:0007669"/>
    <property type="project" value="TreeGrafter"/>
</dbReference>
<dbReference type="FunFam" id="1.10.10.10:FF:000018">
    <property type="entry name" value="DNA-binding response regulator ResD"/>
    <property type="match status" value="1"/>
</dbReference>
<dbReference type="PANTHER" id="PTHR48111">
    <property type="entry name" value="REGULATOR OF RPOS"/>
    <property type="match status" value="1"/>
</dbReference>
<keyword evidence="4 7" id="KW-0238">DNA-binding</keyword>
<protein>
    <submittedName>
        <fullName evidence="10">Response regulator transcription factor</fullName>
    </submittedName>
</protein>
<dbReference type="PANTHER" id="PTHR48111:SF40">
    <property type="entry name" value="PHOSPHATE REGULON TRANSCRIPTIONAL REGULATORY PROTEIN PHOB"/>
    <property type="match status" value="1"/>
</dbReference>
<dbReference type="Gene3D" id="1.10.10.10">
    <property type="entry name" value="Winged helix-like DNA-binding domain superfamily/Winged helix DNA-binding domain"/>
    <property type="match status" value="1"/>
</dbReference>
<dbReference type="GO" id="GO:0006355">
    <property type="term" value="P:regulation of DNA-templated transcription"/>
    <property type="evidence" value="ECO:0007669"/>
    <property type="project" value="InterPro"/>
</dbReference>
<dbReference type="Gene3D" id="6.10.250.690">
    <property type="match status" value="1"/>
</dbReference>
<dbReference type="Pfam" id="PF00072">
    <property type="entry name" value="Response_reg"/>
    <property type="match status" value="1"/>
</dbReference>
<dbReference type="SUPFAM" id="SSF46894">
    <property type="entry name" value="C-terminal effector domain of the bipartite response regulators"/>
    <property type="match status" value="1"/>
</dbReference>
<dbReference type="GO" id="GO:0000976">
    <property type="term" value="F:transcription cis-regulatory region binding"/>
    <property type="evidence" value="ECO:0007669"/>
    <property type="project" value="TreeGrafter"/>
</dbReference>
<proteinExistence type="predicted"/>
<dbReference type="Gene3D" id="3.40.50.2300">
    <property type="match status" value="1"/>
</dbReference>
<evidence type="ECO:0000256" key="1">
    <source>
        <dbReference type="ARBA" id="ARBA00022553"/>
    </source>
</evidence>
<dbReference type="Proteomes" id="UP000614410">
    <property type="component" value="Unassembled WGS sequence"/>
</dbReference>
<organism evidence="10 11">
    <name type="scientific">Candidatus Amunia macphersoniae</name>
    <dbReference type="NCBI Taxonomy" id="3127014"/>
    <lineage>
        <taxon>Bacteria</taxon>
        <taxon>Bacillati</taxon>
        <taxon>Candidatus Dormiibacterota</taxon>
        <taxon>Candidatus Dormibacteria</taxon>
        <taxon>Candidatus Aeolococcales</taxon>
        <taxon>Candidatus Aeolococcaceae</taxon>
        <taxon>Candidatus Amunia</taxon>
    </lineage>
</organism>
<evidence type="ECO:0000313" key="11">
    <source>
        <dbReference type="Proteomes" id="UP000614410"/>
    </source>
</evidence>
<name>A0A934KEC8_9BACT</name>
<dbReference type="AlphaFoldDB" id="A0A934KEC8"/>
<gene>
    <name evidence="10" type="ORF">JF887_05700</name>
</gene>
<dbReference type="InterPro" id="IPR036388">
    <property type="entry name" value="WH-like_DNA-bd_sf"/>
</dbReference>
<keyword evidence="5" id="KW-0804">Transcription</keyword>
<dbReference type="InterPro" id="IPR011006">
    <property type="entry name" value="CheY-like_superfamily"/>
</dbReference>
<feature type="DNA-binding region" description="OmpR/PhoB-type" evidence="7">
    <location>
        <begin position="136"/>
        <end position="235"/>
    </location>
</feature>
<sequence length="252" mass="28292">MSSARGPKRILVVEDEENISQTLRYNLTREGYEVSQAATGTQALELARQRHPDLILLDLMLPEMSGLEVCRVLRAEMSTPILMLTAKASELDKVVGLQVGADDYVTKPFSLNELLARVAAMLRRAELTGGQQHRPGEVEDFGGFRLDRAARTVRVGTDDVHLSPKEFDLLSLLMANAGRVLSRSTIIHRVWGSKFFGDHKTVDVHIRWLREKFEHFDTLPFRITTVFGVGYRFDKLDAEIPVSILNETSTSA</sequence>
<dbReference type="InterPro" id="IPR039420">
    <property type="entry name" value="WalR-like"/>
</dbReference>
<reference evidence="10 11" key="1">
    <citation type="submission" date="2020-10" db="EMBL/GenBank/DDBJ databases">
        <title>Ca. Dormibacterota MAGs.</title>
        <authorList>
            <person name="Montgomery K."/>
        </authorList>
    </citation>
    <scope>NUCLEOTIDE SEQUENCE [LARGE SCALE GENOMIC DNA]</scope>
    <source>
        <strain evidence="10">Mitchell_Peninsula_5</strain>
    </source>
</reference>
<evidence type="ECO:0000259" key="8">
    <source>
        <dbReference type="PROSITE" id="PS50110"/>
    </source>
</evidence>
<feature type="modified residue" description="4-aspartylphosphate" evidence="6">
    <location>
        <position position="58"/>
    </location>
</feature>
<dbReference type="GO" id="GO:0005829">
    <property type="term" value="C:cytosol"/>
    <property type="evidence" value="ECO:0007669"/>
    <property type="project" value="TreeGrafter"/>
</dbReference>
<keyword evidence="2" id="KW-0902">Two-component regulatory system</keyword>
<dbReference type="SMART" id="SM00862">
    <property type="entry name" value="Trans_reg_C"/>
    <property type="match status" value="1"/>
</dbReference>
<evidence type="ECO:0000256" key="3">
    <source>
        <dbReference type="ARBA" id="ARBA00023015"/>
    </source>
</evidence>
<dbReference type="SUPFAM" id="SSF52172">
    <property type="entry name" value="CheY-like"/>
    <property type="match status" value="1"/>
</dbReference>
<evidence type="ECO:0000256" key="5">
    <source>
        <dbReference type="ARBA" id="ARBA00023163"/>
    </source>
</evidence>
<keyword evidence="1 6" id="KW-0597">Phosphoprotein</keyword>
<dbReference type="Pfam" id="PF00486">
    <property type="entry name" value="Trans_reg_C"/>
    <property type="match status" value="1"/>
</dbReference>
<dbReference type="InterPro" id="IPR016032">
    <property type="entry name" value="Sig_transdc_resp-reg_C-effctor"/>
</dbReference>
<evidence type="ECO:0000256" key="2">
    <source>
        <dbReference type="ARBA" id="ARBA00023012"/>
    </source>
</evidence>
<dbReference type="SMART" id="SM00448">
    <property type="entry name" value="REC"/>
    <property type="match status" value="1"/>
</dbReference>
<feature type="domain" description="OmpR/PhoB-type" evidence="9">
    <location>
        <begin position="136"/>
        <end position="235"/>
    </location>
</feature>
<evidence type="ECO:0000256" key="4">
    <source>
        <dbReference type="ARBA" id="ARBA00023125"/>
    </source>
</evidence>
<dbReference type="PROSITE" id="PS50110">
    <property type="entry name" value="RESPONSE_REGULATORY"/>
    <property type="match status" value="1"/>
</dbReference>
<feature type="domain" description="Response regulatory" evidence="8">
    <location>
        <begin position="9"/>
        <end position="122"/>
    </location>
</feature>
<dbReference type="InterPro" id="IPR001867">
    <property type="entry name" value="OmpR/PhoB-type_DNA-bd"/>
</dbReference>
<evidence type="ECO:0000256" key="6">
    <source>
        <dbReference type="PROSITE-ProRule" id="PRU00169"/>
    </source>
</evidence>
<dbReference type="EMBL" id="JAEKNN010000026">
    <property type="protein sequence ID" value="MBJ7608909.1"/>
    <property type="molecule type" value="Genomic_DNA"/>
</dbReference>
<dbReference type="InterPro" id="IPR001789">
    <property type="entry name" value="Sig_transdc_resp-reg_receiver"/>
</dbReference>